<dbReference type="PANTHER" id="PTHR33209">
    <property type="entry name" value="PROTEASE 4"/>
    <property type="match status" value="1"/>
</dbReference>
<dbReference type="STRING" id="199310.c3170"/>
<feature type="compositionally biased region" description="Low complexity" evidence="5">
    <location>
        <begin position="351"/>
        <end position="365"/>
    </location>
</feature>
<dbReference type="GO" id="GO:0006508">
    <property type="term" value="P:proteolysis"/>
    <property type="evidence" value="ECO:0007669"/>
    <property type="project" value="UniProtKB-KW"/>
</dbReference>
<dbReference type="Gene3D" id="6.20.330.10">
    <property type="match status" value="1"/>
</dbReference>
<evidence type="ECO:0000256" key="1">
    <source>
        <dbReference type="ARBA" id="ARBA00008683"/>
    </source>
</evidence>
<gene>
    <name evidence="7" type="ordered locus">c3170</name>
</gene>
<evidence type="ECO:0000313" key="7">
    <source>
        <dbReference type="EMBL" id="AAN81622.1"/>
    </source>
</evidence>
<dbReference type="PANTHER" id="PTHR33209:SF1">
    <property type="entry name" value="PEPTIDASE S49 DOMAIN-CONTAINING PROTEIN"/>
    <property type="match status" value="1"/>
</dbReference>
<keyword evidence="2" id="KW-0645">Protease</keyword>
<dbReference type="eggNOG" id="COG0616">
    <property type="taxonomic scope" value="Bacteria"/>
</dbReference>
<reference evidence="7 8" key="1">
    <citation type="journal article" date="2002" name="Proc. Natl. Acad. Sci. U.S.A.">
        <title>Extensive mosaic structure revealed by the complete genome sequence of uropathogenic Escherichia coli.</title>
        <authorList>
            <person name="Welch R.A."/>
            <person name="Burland V."/>
            <person name="Plunkett G.III."/>
            <person name="Redford P."/>
            <person name="Roesch P."/>
            <person name="Rasko D."/>
            <person name="Buckles E.L."/>
            <person name="Liou S.R."/>
            <person name="Boutin A."/>
            <person name="Hackett J."/>
            <person name="Stroud D."/>
            <person name="Mayhew G.F."/>
            <person name="Rose D.J."/>
            <person name="Zhou S."/>
            <person name="Schwartz D.C."/>
            <person name="Perna N.T."/>
            <person name="Mobley H.L."/>
            <person name="Donnenberg M.S."/>
            <person name="Blattner F.R."/>
        </authorList>
    </citation>
    <scope>NUCLEOTIDE SEQUENCE [LARGE SCALE GENOMIC DNA]</scope>
    <source>
        <strain evidence="8">CFT073 / ATCC 700928 / UPEC</strain>
    </source>
</reference>
<dbReference type="Pfam" id="PF01343">
    <property type="entry name" value="Peptidase_S49"/>
    <property type="match status" value="1"/>
</dbReference>
<dbReference type="CDD" id="cd07022">
    <property type="entry name" value="S49_Sppa_36K_type"/>
    <property type="match status" value="1"/>
</dbReference>
<dbReference type="InterPro" id="IPR002142">
    <property type="entry name" value="Peptidase_S49"/>
</dbReference>
<dbReference type="Proteomes" id="UP000001410">
    <property type="component" value="Chromosome"/>
</dbReference>
<dbReference type="KEGG" id="ecc:c3170"/>
<evidence type="ECO:0000256" key="5">
    <source>
        <dbReference type="SAM" id="MobiDB-lite"/>
    </source>
</evidence>
<dbReference type="Gene3D" id="3.90.226.10">
    <property type="entry name" value="2-enoyl-CoA Hydratase, Chain A, domain 1"/>
    <property type="match status" value="1"/>
</dbReference>
<dbReference type="SMR" id="A0A0H2V9X8"/>
<sequence length="477" mass="50442">MPSRSVKRWSAAQLVLNRPPGRLQHLNPGCDNQQRRRRVTAELRNLPHIASMAFNEPLMLEPAYARVFFCALAGQLGISRLTDAVSGDSLTAQEALATLALSGDDDGPRQTRSYQVMNGIAVLPVSGTLVSRTRALQPYSGMTGYNGIIARLQQAASDPMVDGILLDMDTPGGMVAGAFDCADIIARVRDIKPVWALANDMNCSAGQLLASAASRRLVTQTARTGSIGVMMAHSNYGAALEKQGVEITLIYSGSHKVDGNPYSHLPDDVRETLQSRMDATRQMFAQKVSAYTGLSVQAVLDTEAAVYSGQEAIDAGLADELVNSTDAITVMRDALDARKSRLSGGRMTKETQSTTVSATASQADVTDVVPATEGENASAAQPDVNAQITAAVAAENSRIMGILNCEEAHGREEQARVLAETPGMTVETARRILAAAPQSAQARSDTALDRLMQGAPAPLAAGNPASDAVNDLLNTPV</sequence>
<keyword evidence="3" id="KW-0378">Hydrolase</keyword>
<accession>A0A0H2V9X8</accession>
<dbReference type="InterPro" id="IPR033855">
    <property type="entry name" value="Protein_C"/>
</dbReference>
<dbReference type="HOGENOM" id="CLU_046540_4_0_6"/>
<dbReference type="GO" id="GO:0008236">
    <property type="term" value="F:serine-type peptidase activity"/>
    <property type="evidence" value="ECO:0007669"/>
    <property type="project" value="UniProtKB-KW"/>
</dbReference>
<evidence type="ECO:0000256" key="3">
    <source>
        <dbReference type="ARBA" id="ARBA00022801"/>
    </source>
</evidence>
<evidence type="ECO:0000313" key="8">
    <source>
        <dbReference type="Proteomes" id="UP000001410"/>
    </source>
</evidence>
<comment type="similarity">
    <text evidence="1">Belongs to the peptidase S49 family.</text>
</comment>
<protein>
    <submittedName>
        <fullName evidence="7">Putative capsid protein of prophage</fullName>
    </submittedName>
</protein>
<feature type="domain" description="Peptidase S49" evidence="6">
    <location>
        <begin position="188"/>
        <end position="335"/>
    </location>
</feature>
<dbReference type="AlphaFoldDB" id="A0A0H2V9X8"/>
<proteinExistence type="inferred from homology"/>
<evidence type="ECO:0000256" key="2">
    <source>
        <dbReference type="ARBA" id="ARBA00022670"/>
    </source>
</evidence>
<keyword evidence="4" id="KW-0720">Serine protease</keyword>
<feature type="region of interest" description="Disordered" evidence="5">
    <location>
        <begin position="341"/>
        <end position="365"/>
    </location>
</feature>
<evidence type="ECO:0000256" key="4">
    <source>
        <dbReference type="ARBA" id="ARBA00022825"/>
    </source>
</evidence>
<keyword evidence="8" id="KW-1185">Reference proteome</keyword>
<dbReference type="EMBL" id="AE014075">
    <property type="protein sequence ID" value="AAN81622.1"/>
    <property type="molecule type" value="Genomic_DNA"/>
</dbReference>
<dbReference type="SUPFAM" id="SSF52096">
    <property type="entry name" value="ClpP/crotonase"/>
    <property type="match status" value="1"/>
</dbReference>
<dbReference type="InterPro" id="IPR029045">
    <property type="entry name" value="ClpP/crotonase-like_dom_sf"/>
</dbReference>
<evidence type="ECO:0000259" key="6">
    <source>
        <dbReference type="Pfam" id="PF01343"/>
    </source>
</evidence>
<name>A0A0H2V9X8_ECOL6</name>
<organism evidence="7 8">
    <name type="scientific">Escherichia coli O6:H1 (strain CFT073 / ATCC 700928 / UPEC)</name>
    <dbReference type="NCBI Taxonomy" id="199310"/>
    <lineage>
        <taxon>Bacteria</taxon>
        <taxon>Pseudomonadati</taxon>
        <taxon>Pseudomonadota</taxon>
        <taxon>Gammaproteobacteria</taxon>
        <taxon>Enterobacterales</taxon>
        <taxon>Enterobacteriaceae</taxon>
        <taxon>Escherichia</taxon>
    </lineage>
</organism>